<dbReference type="AlphaFoldDB" id="A0A1H7MPJ2"/>
<feature type="domain" description="OmpA-like" evidence="2">
    <location>
        <begin position="148"/>
        <end position="265"/>
    </location>
</feature>
<evidence type="ECO:0000313" key="3">
    <source>
        <dbReference type="EMBL" id="SEL13152.1"/>
    </source>
</evidence>
<evidence type="ECO:0000313" key="4">
    <source>
        <dbReference type="Proteomes" id="UP000185766"/>
    </source>
</evidence>
<dbReference type="Proteomes" id="UP000185766">
    <property type="component" value="Unassembled WGS sequence"/>
</dbReference>
<sequence>MMRLSVLAIVGLLAGCAQSPWQDQSQRLGDLLAQQQAALLELERNPQALQEAPRDVVRANEALLRATQLAGHIGSETEARHFAYLSQRYHDIALSKAELAALARQQDQLERERGQLHVSLRAARLSSWQSDALDAALTARMQALGAEQTERGWLLTLDVRSLDEHGRLQRSAERSLQQLAKFLQLNPQRRLRIAGHSDDQGQGETQRLKANRYARQVADWLLAEGLDSSRLQVLSYAGDKPRVENRSAAGRQLNQRVELLLSDAHGQLPAR</sequence>
<keyword evidence="4" id="KW-1185">Reference proteome</keyword>
<name>A0A1H7MPJ2_9GAMM</name>
<dbReference type="CDD" id="cd07185">
    <property type="entry name" value="OmpA_C-like"/>
    <property type="match status" value="1"/>
</dbReference>
<dbReference type="GO" id="GO:0016020">
    <property type="term" value="C:membrane"/>
    <property type="evidence" value="ECO:0007669"/>
    <property type="project" value="UniProtKB-UniRule"/>
</dbReference>
<dbReference type="EMBL" id="FOAS01000008">
    <property type="protein sequence ID" value="SEL13152.1"/>
    <property type="molecule type" value="Genomic_DNA"/>
</dbReference>
<dbReference type="InterPro" id="IPR006665">
    <property type="entry name" value="OmpA-like"/>
</dbReference>
<protein>
    <submittedName>
        <fullName evidence="3">OmpA family protein</fullName>
    </submittedName>
</protein>
<proteinExistence type="predicted"/>
<dbReference type="Pfam" id="PF00691">
    <property type="entry name" value="OmpA"/>
    <property type="match status" value="1"/>
</dbReference>
<dbReference type="InterPro" id="IPR025511">
    <property type="entry name" value="DUF4398"/>
</dbReference>
<gene>
    <name evidence="3" type="ORF">SAMN05216214_108146</name>
</gene>
<dbReference type="PROSITE" id="PS51123">
    <property type="entry name" value="OMPA_2"/>
    <property type="match status" value="1"/>
</dbReference>
<evidence type="ECO:0000256" key="1">
    <source>
        <dbReference type="PROSITE-ProRule" id="PRU00473"/>
    </source>
</evidence>
<dbReference type="STRING" id="1429083.GCA_001885685_00054"/>
<organism evidence="3 4">
    <name type="scientific">Atopomonas hussainii</name>
    <dbReference type="NCBI Taxonomy" id="1429083"/>
    <lineage>
        <taxon>Bacteria</taxon>
        <taxon>Pseudomonadati</taxon>
        <taxon>Pseudomonadota</taxon>
        <taxon>Gammaproteobacteria</taxon>
        <taxon>Pseudomonadales</taxon>
        <taxon>Pseudomonadaceae</taxon>
        <taxon>Atopomonas</taxon>
    </lineage>
</organism>
<dbReference type="PANTHER" id="PTHR30329:SF20">
    <property type="entry name" value="EXPORTED PROTEIN"/>
    <property type="match status" value="1"/>
</dbReference>
<dbReference type="InterPro" id="IPR050330">
    <property type="entry name" value="Bact_OuterMem_StrucFunc"/>
</dbReference>
<dbReference type="InterPro" id="IPR036737">
    <property type="entry name" value="OmpA-like_sf"/>
</dbReference>
<dbReference type="PANTHER" id="PTHR30329">
    <property type="entry name" value="STATOR ELEMENT OF FLAGELLAR MOTOR COMPLEX"/>
    <property type="match status" value="1"/>
</dbReference>
<dbReference type="RefSeq" id="WP_074867629.1">
    <property type="nucleotide sequence ID" value="NZ_FOAS01000008.1"/>
</dbReference>
<dbReference type="Pfam" id="PF14346">
    <property type="entry name" value="DUF4398"/>
    <property type="match status" value="1"/>
</dbReference>
<evidence type="ECO:0000259" key="2">
    <source>
        <dbReference type="PROSITE" id="PS51123"/>
    </source>
</evidence>
<dbReference type="Gene3D" id="3.30.1330.60">
    <property type="entry name" value="OmpA-like domain"/>
    <property type="match status" value="1"/>
</dbReference>
<reference evidence="3 4" key="1">
    <citation type="submission" date="2016-10" db="EMBL/GenBank/DDBJ databases">
        <authorList>
            <person name="de Groot N.N."/>
        </authorList>
    </citation>
    <scope>NUCLEOTIDE SEQUENCE [LARGE SCALE GENOMIC DNA]</scope>
    <source>
        <strain evidence="3 4">JCM 19513</strain>
    </source>
</reference>
<dbReference type="SUPFAM" id="SSF103088">
    <property type="entry name" value="OmpA-like"/>
    <property type="match status" value="1"/>
</dbReference>
<keyword evidence="1" id="KW-0472">Membrane</keyword>
<accession>A0A1H7MPJ2</accession>
<dbReference type="PROSITE" id="PS51257">
    <property type="entry name" value="PROKAR_LIPOPROTEIN"/>
    <property type="match status" value="1"/>
</dbReference>